<evidence type="ECO:0000256" key="9">
    <source>
        <dbReference type="ARBA" id="ARBA00037301"/>
    </source>
</evidence>
<dbReference type="EMBL" id="JALJOR010000007">
    <property type="protein sequence ID" value="KAK9814226.1"/>
    <property type="molecule type" value="Genomic_DNA"/>
</dbReference>
<feature type="region of interest" description="Disordered" evidence="12">
    <location>
        <begin position="108"/>
        <end position="171"/>
    </location>
</feature>
<evidence type="ECO:0000256" key="7">
    <source>
        <dbReference type="ARBA" id="ARBA00023136"/>
    </source>
</evidence>
<comment type="subcellular location">
    <subcellularLocation>
        <location evidence="1">Membrane</location>
        <topology evidence="1">Single-pass type II membrane protein</topology>
    </subcellularLocation>
</comment>
<dbReference type="InterPro" id="IPR051993">
    <property type="entry name" value="Glycosyltransferase_8"/>
</dbReference>
<protein>
    <recommendedName>
        <fullName evidence="11">Hexosyltransferase</fullName>
        <ecNumber evidence="11">2.4.1.-</ecNumber>
    </recommendedName>
</protein>
<dbReference type="EC" id="2.4.1.-" evidence="11"/>
<dbReference type="GO" id="GO:0016020">
    <property type="term" value="C:membrane"/>
    <property type="evidence" value="ECO:0007669"/>
    <property type="project" value="UniProtKB-SubCell"/>
</dbReference>
<keyword evidence="7 13" id="KW-0472">Membrane</keyword>
<evidence type="ECO:0000256" key="8">
    <source>
        <dbReference type="ARBA" id="ARBA00023180"/>
    </source>
</evidence>
<proteinExistence type="inferred from homology"/>
<dbReference type="PANTHER" id="PTHR46012">
    <property type="entry name" value="IP22168P"/>
    <property type="match status" value="1"/>
</dbReference>
<feature type="region of interest" description="Disordered" evidence="12">
    <location>
        <begin position="1"/>
        <end position="31"/>
    </location>
</feature>
<evidence type="ECO:0000256" key="1">
    <source>
        <dbReference type="ARBA" id="ARBA00004606"/>
    </source>
</evidence>
<keyword evidence="2" id="KW-0328">Glycosyltransferase</keyword>
<dbReference type="GO" id="GO:0140563">
    <property type="term" value="F:UDP-D-xylose:beta-D-glucoside alpha-1,3-D-xylosyltransferase activity"/>
    <property type="evidence" value="ECO:0007669"/>
    <property type="project" value="UniProtKB-EC"/>
</dbReference>
<organism evidence="14 15">
    <name type="scientific">[Myrmecia] bisecta</name>
    <dbReference type="NCBI Taxonomy" id="41462"/>
    <lineage>
        <taxon>Eukaryota</taxon>
        <taxon>Viridiplantae</taxon>
        <taxon>Chlorophyta</taxon>
        <taxon>core chlorophytes</taxon>
        <taxon>Trebouxiophyceae</taxon>
        <taxon>Trebouxiales</taxon>
        <taxon>Trebouxiaceae</taxon>
        <taxon>Myrmecia</taxon>
    </lineage>
</organism>
<evidence type="ECO:0000313" key="14">
    <source>
        <dbReference type="EMBL" id="KAK9814226.1"/>
    </source>
</evidence>
<comment type="caution">
    <text evidence="14">The sequence shown here is derived from an EMBL/GenBank/DDBJ whole genome shotgun (WGS) entry which is preliminary data.</text>
</comment>
<dbReference type="SUPFAM" id="SSF53448">
    <property type="entry name" value="Nucleotide-diphospho-sugar transferases"/>
    <property type="match status" value="1"/>
</dbReference>
<reference evidence="14 15" key="1">
    <citation type="journal article" date="2024" name="Nat. Commun.">
        <title>Phylogenomics reveals the evolutionary origins of lichenization in chlorophyte algae.</title>
        <authorList>
            <person name="Puginier C."/>
            <person name="Libourel C."/>
            <person name="Otte J."/>
            <person name="Skaloud P."/>
            <person name="Haon M."/>
            <person name="Grisel S."/>
            <person name="Petersen M."/>
            <person name="Berrin J.G."/>
            <person name="Delaux P.M."/>
            <person name="Dal Grande F."/>
            <person name="Keller J."/>
        </authorList>
    </citation>
    <scope>NUCLEOTIDE SEQUENCE [LARGE SCALE GENOMIC DNA]</scope>
    <source>
        <strain evidence="14 15">SAG 2043</strain>
    </source>
</reference>
<name>A0AAW1PKZ2_9CHLO</name>
<keyword evidence="5" id="KW-0735">Signal-anchor</keyword>
<comment type="similarity">
    <text evidence="11">Belongs to the glycosyltransferase 8 family.</text>
</comment>
<dbReference type="GO" id="GO:0016266">
    <property type="term" value="P:protein O-linked glycosylation via N-acetyl-galactosamine"/>
    <property type="evidence" value="ECO:0007669"/>
    <property type="project" value="TreeGrafter"/>
</dbReference>
<dbReference type="Gene3D" id="3.90.550.10">
    <property type="entry name" value="Spore Coat Polysaccharide Biosynthesis Protein SpsA, Chain A"/>
    <property type="match status" value="1"/>
</dbReference>
<keyword evidence="6 13" id="KW-1133">Transmembrane helix</keyword>
<feature type="compositionally biased region" description="Basic residues" evidence="12">
    <location>
        <begin position="132"/>
        <end position="161"/>
    </location>
</feature>
<evidence type="ECO:0000256" key="5">
    <source>
        <dbReference type="ARBA" id="ARBA00022968"/>
    </source>
</evidence>
<evidence type="ECO:0000256" key="3">
    <source>
        <dbReference type="ARBA" id="ARBA00022679"/>
    </source>
</evidence>
<gene>
    <name evidence="14" type="ORF">WJX72_002580</name>
</gene>
<evidence type="ECO:0000256" key="12">
    <source>
        <dbReference type="SAM" id="MobiDB-lite"/>
    </source>
</evidence>
<evidence type="ECO:0000256" key="10">
    <source>
        <dbReference type="ARBA" id="ARBA00049181"/>
    </source>
</evidence>
<evidence type="ECO:0000256" key="2">
    <source>
        <dbReference type="ARBA" id="ARBA00022676"/>
    </source>
</evidence>
<dbReference type="InterPro" id="IPR002495">
    <property type="entry name" value="Glyco_trans_8"/>
</dbReference>
<evidence type="ECO:0000256" key="13">
    <source>
        <dbReference type="SAM" id="Phobius"/>
    </source>
</evidence>
<accession>A0AAW1PKZ2</accession>
<comment type="catalytic activity">
    <reaction evidence="10">
        <text>3-O-(beta-D-glucosyl)-L-seryl-[EGF-like domain protein] + UDP-alpha-D-xylose = 3-O-[alpha-D-xylosyl-(1-&gt;3)-beta-D-glucosyl]-L-seryl-[EGF-like domain protein] + UDP + H(+)</text>
        <dbReference type="Rhea" id="RHEA:56064"/>
        <dbReference type="Rhea" id="RHEA-COMP:14610"/>
        <dbReference type="Rhea" id="RHEA-COMP:14611"/>
        <dbReference type="ChEBI" id="CHEBI:15378"/>
        <dbReference type="ChEBI" id="CHEBI:57632"/>
        <dbReference type="ChEBI" id="CHEBI:58223"/>
        <dbReference type="ChEBI" id="CHEBI:140575"/>
        <dbReference type="ChEBI" id="CHEBI:140576"/>
        <dbReference type="EC" id="2.4.2.42"/>
    </reaction>
</comment>
<evidence type="ECO:0000313" key="15">
    <source>
        <dbReference type="Proteomes" id="UP001489004"/>
    </source>
</evidence>
<keyword evidence="8" id="KW-0325">Glycoprotein</keyword>
<evidence type="ECO:0000256" key="6">
    <source>
        <dbReference type="ARBA" id="ARBA00022989"/>
    </source>
</evidence>
<keyword evidence="15" id="KW-1185">Reference proteome</keyword>
<comment type="function">
    <text evidence="9">Glycosyltransferase which elongates the O-linked glucose attached to EGF-like repeats in the extracellular domain of Notch proteins by catalyzing the addition of xylose.</text>
</comment>
<dbReference type="Pfam" id="PF01501">
    <property type="entry name" value="Glyco_transf_8"/>
    <property type="match status" value="1"/>
</dbReference>
<dbReference type="AlphaFoldDB" id="A0AAW1PKZ2"/>
<dbReference type="PANTHER" id="PTHR46012:SF2">
    <property type="entry name" value="IP22168P"/>
    <property type="match status" value="1"/>
</dbReference>
<keyword evidence="4 13" id="KW-0812">Transmembrane</keyword>
<evidence type="ECO:0000256" key="11">
    <source>
        <dbReference type="RuleBase" id="RU362027"/>
    </source>
</evidence>
<dbReference type="Proteomes" id="UP001489004">
    <property type="component" value="Unassembled WGS sequence"/>
</dbReference>
<keyword evidence="3" id="KW-0808">Transferase</keyword>
<dbReference type="InterPro" id="IPR029044">
    <property type="entry name" value="Nucleotide-diphossugar_trans"/>
</dbReference>
<evidence type="ECO:0000256" key="4">
    <source>
        <dbReference type="ARBA" id="ARBA00022692"/>
    </source>
</evidence>
<feature type="transmembrane region" description="Helical" evidence="13">
    <location>
        <begin position="37"/>
        <end position="57"/>
    </location>
</feature>
<sequence>MGHGEAPLPTRSEVAPAERSAAHRSPTGPAQQHCKRLCVPLLAIVAICSMFLALQVLPTLKTGSITLRAVHIHTTRVPPEGALGLGAGPPAVVQPDVTQLTALMTPSAELSDADRPLEGIQTASLPESEQRARKRAARKARKEARQRKKEERKRRKAKAAKGKVLPLALAPPPPPAPIATHKEQQAAFDAKAELHFVQVACGDRLDELVTSLKSFLAFALSPQYGYHVHILTNGIVTPEHVAFLQPASRFRVSIHGTYEHSAGLFRECASERLYLHEHPALLYVKKMIYIDTDVIWLDDAAKLAQWFDSVHPERIYGLAEETLPPQTGWYLNGRAGDLPFWGRSGLNSGIMAVNADLLRMSTFSSARDEIIAYWGNEKQLLTLGDQDVLNVYFHDRPEEVAIMPCGFNFRHDCGCQLDQLPVAYHGNDFRKRDSSSAYFHHMMLYNRLNATVLQTHDTYP</sequence>